<dbReference type="Gramene" id="rna-gnl|WGS:JABURB|Cocit.L2224.1">
    <property type="protein sequence ID" value="cds-KAF7848175.1"/>
    <property type="gene ID" value="gene-BT93_L2224"/>
</dbReference>
<dbReference type="PANTHER" id="PTHR31672:SF13">
    <property type="entry name" value="F-BOX PROTEIN CPR30-LIKE"/>
    <property type="match status" value="1"/>
</dbReference>
<dbReference type="SMART" id="SM00256">
    <property type="entry name" value="FBOX"/>
    <property type="match status" value="1"/>
</dbReference>
<name>A0A8T0CQK6_CORYI</name>
<comment type="caution">
    <text evidence="2">The sequence shown here is derived from an EMBL/GenBank/DDBJ whole genome shotgun (WGS) entry which is preliminary data.</text>
</comment>
<accession>A0A8T0CQK6</accession>
<dbReference type="NCBIfam" id="TIGR01640">
    <property type="entry name" value="F_box_assoc_1"/>
    <property type="match status" value="1"/>
</dbReference>
<evidence type="ECO:0000313" key="3">
    <source>
        <dbReference type="Proteomes" id="UP000806378"/>
    </source>
</evidence>
<organism evidence="2 3">
    <name type="scientific">Corymbia citriodora subsp. variegata</name>
    <dbReference type="NCBI Taxonomy" id="360336"/>
    <lineage>
        <taxon>Eukaryota</taxon>
        <taxon>Viridiplantae</taxon>
        <taxon>Streptophyta</taxon>
        <taxon>Embryophyta</taxon>
        <taxon>Tracheophyta</taxon>
        <taxon>Spermatophyta</taxon>
        <taxon>Magnoliopsida</taxon>
        <taxon>eudicotyledons</taxon>
        <taxon>Gunneridae</taxon>
        <taxon>Pentapetalae</taxon>
        <taxon>rosids</taxon>
        <taxon>malvids</taxon>
        <taxon>Myrtales</taxon>
        <taxon>Myrtaceae</taxon>
        <taxon>Myrtoideae</taxon>
        <taxon>Eucalypteae</taxon>
        <taxon>Corymbia</taxon>
    </lineage>
</organism>
<proteinExistence type="predicted"/>
<dbReference type="InterPro" id="IPR011043">
    <property type="entry name" value="Gal_Oxase/kelch_b-propeller"/>
</dbReference>
<dbReference type="PROSITE" id="PS50181">
    <property type="entry name" value="FBOX"/>
    <property type="match status" value="1"/>
</dbReference>
<dbReference type="OrthoDB" id="591557at2759"/>
<dbReference type="SUPFAM" id="SSF81383">
    <property type="entry name" value="F-box domain"/>
    <property type="match status" value="1"/>
</dbReference>
<dbReference type="Pfam" id="PF07734">
    <property type="entry name" value="FBA_1"/>
    <property type="match status" value="1"/>
</dbReference>
<evidence type="ECO:0000313" key="2">
    <source>
        <dbReference type="EMBL" id="KAF7848175.1"/>
    </source>
</evidence>
<dbReference type="InterPro" id="IPR050796">
    <property type="entry name" value="SCF_F-box_component"/>
</dbReference>
<dbReference type="InterPro" id="IPR036047">
    <property type="entry name" value="F-box-like_dom_sf"/>
</dbReference>
<dbReference type="Gene3D" id="1.20.1280.50">
    <property type="match status" value="1"/>
</dbReference>
<dbReference type="InterPro" id="IPR001810">
    <property type="entry name" value="F-box_dom"/>
</dbReference>
<gene>
    <name evidence="2" type="ORF">BT93_L2224</name>
</gene>
<feature type="domain" description="F-box" evidence="1">
    <location>
        <begin position="7"/>
        <end position="52"/>
    </location>
</feature>
<evidence type="ECO:0000259" key="1">
    <source>
        <dbReference type="PROSITE" id="PS50181"/>
    </source>
</evidence>
<dbReference type="PANTHER" id="PTHR31672">
    <property type="entry name" value="BNACNNG10540D PROTEIN"/>
    <property type="match status" value="1"/>
</dbReference>
<dbReference type="Proteomes" id="UP000806378">
    <property type="component" value="Unassembled WGS sequence"/>
</dbReference>
<sequence>MKRPCPEAVAESFPEDVIIEILLREPVKSLMRFKCVSKGWRSLISDPTFTKLHLQRLKAGDMIPSQRIFKTSPLETIDYEALDDSIGGGGDRAVVQAHELNLDDACWEPCLVGSCDGLVCLYIPGRFILYNPVTRECRNLPTLDLFEPDELFIGFGYDSHSNDYKIVQGDDTENGRVVIFSLKSGVWRMTKAQQVNRLAVSEQGVYWNGALHWCVVDERRNKSKTVIMSFDLSKEKFQQVLRVPKVDGDLIFEGLGVHGSNLFIYHGTIINDRFEAWVTSDYRRRGSWTKLFSVWTDSISVNKYVKIPAYTRRGKIVFQIDTHQITLLNPEDDTNKEYAIQSDGHIESAIYLETLVSPYLGCGPSRI</sequence>
<dbReference type="EMBL" id="MU090253">
    <property type="protein sequence ID" value="KAF7848175.1"/>
    <property type="molecule type" value="Genomic_DNA"/>
</dbReference>
<keyword evidence="3" id="KW-1185">Reference proteome</keyword>
<dbReference type="CDD" id="cd22157">
    <property type="entry name" value="F-box_AtFBW1-like"/>
    <property type="match status" value="1"/>
</dbReference>
<reference evidence="2" key="1">
    <citation type="submission" date="2020-05" db="EMBL/GenBank/DDBJ databases">
        <title>WGS assembly of Corymbia citriodora subspecies variegata.</title>
        <authorList>
            <person name="Barry K."/>
            <person name="Hundley H."/>
            <person name="Shu S."/>
            <person name="Jenkins J."/>
            <person name="Grimwood J."/>
            <person name="Baten A."/>
        </authorList>
    </citation>
    <scope>NUCLEOTIDE SEQUENCE</scope>
    <source>
        <strain evidence="2">CV2-018</strain>
    </source>
</reference>
<dbReference type="Pfam" id="PF00646">
    <property type="entry name" value="F-box"/>
    <property type="match status" value="1"/>
</dbReference>
<protein>
    <recommendedName>
        <fullName evidence="1">F-box domain-containing protein</fullName>
    </recommendedName>
</protein>
<dbReference type="SUPFAM" id="SSF50965">
    <property type="entry name" value="Galactose oxidase, central domain"/>
    <property type="match status" value="1"/>
</dbReference>
<dbReference type="AlphaFoldDB" id="A0A8T0CQK6"/>
<dbReference type="InterPro" id="IPR017451">
    <property type="entry name" value="F-box-assoc_interact_dom"/>
</dbReference>
<dbReference type="InterPro" id="IPR006527">
    <property type="entry name" value="F-box-assoc_dom_typ1"/>
</dbReference>